<dbReference type="PANTHER" id="PTHR43553:SF27">
    <property type="entry name" value="ENERGY-COUPLING FACTOR TRANSPORTER ATP-BINDING PROTEIN ECFA2"/>
    <property type="match status" value="1"/>
</dbReference>
<protein>
    <submittedName>
        <fullName evidence="10">Cobalt ABC transporter ATP-binding protein</fullName>
    </submittedName>
</protein>
<reference evidence="10 11" key="1">
    <citation type="submission" date="2018-03" db="EMBL/GenBank/DDBJ databases">
        <authorList>
            <person name="Gulvik C.A."/>
        </authorList>
    </citation>
    <scope>NUCLEOTIDE SEQUENCE [LARGE SCALE GENOMIC DNA]</scope>
    <source>
        <strain evidence="10 11">JCM 31581</strain>
    </source>
</reference>
<dbReference type="GO" id="GO:0005524">
    <property type="term" value="F:ATP binding"/>
    <property type="evidence" value="ECO:0007669"/>
    <property type="project" value="UniProtKB-KW"/>
</dbReference>
<evidence type="ECO:0000256" key="2">
    <source>
        <dbReference type="ARBA" id="ARBA00005417"/>
    </source>
</evidence>
<evidence type="ECO:0000313" key="10">
    <source>
        <dbReference type="EMBL" id="RST89143.1"/>
    </source>
</evidence>
<dbReference type="CDD" id="cd03225">
    <property type="entry name" value="ABC_cobalt_CbiO_domain1"/>
    <property type="match status" value="2"/>
</dbReference>
<dbReference type="GO" id="GO:0016887">
    <property type="term" value="F:ATP hydrolysis activity"/>
    <property type="evidence" value="ECO:0007669"/>
    <property type="project" value="InterPro"/>
</dbReference>
<evidence type="ECO:0000256" key="5">
    <source>
        <dbReference type="ARBA" id="ARBA00022741"/>
    </source>
</evidence>
<evidence type="ECO:0000256" key="8">
    <source>
        <dbReference type="ARBA" id="ARBA00023136"/>
    </source>
</evidence>
<dbReference type="InterPro" id="IPR017871">
    <property type="entry name" value="ABC_transporter-like_CS"/>
</dbReference>
<dbReference type="SUPFAM" id="SSF52540">
    <property type="entry name" value="P-loop containing nucleoside triphosphate hydrolases"/>
    <property type="match status" value="2"/>
</dbReference>
<dbReference type="EMBL" id="PXZH01000003">
    <property type="protein sequence ID" value="RST89143.1"/>
    <property type="molecule type" value="Genomic_DNA"/>
</dbReference>
<dbReference type="InterPro" id="IPR027417">
    <property type="entry name" value="P-loop_NTPase"/>
</dbReference>
<accession>A0A3R9YWR9</accession>
<keyword evidence="4" id="KW-1003">Cell membrane</keyword>
<evidence type="ECO:0000256" key="1">
    <source>
        <dbReference type="ARBA" id="ARBA00004202"/>
    </source>
</evidence>
<keyword evidence="7" id="KW-1278">Translocase</keyword>
<evidence type="ECO:0000259" key="9">
    <source>
        <dbReference type="PROSITE" id="PS50893"/>
    </source>
</evidence>
<evidence type="ECO:0000313" key="11">
    <source>
        <dbReference type="Proteomes" id="UP000277864"/>
    </source>
</evidence>
<feature type="domain" description="ABC transporter" evidence="9">
    <location>
        <begin position="4"/>
        <end position="242"/>
    </location>
</feature>
<dbReference type="GO" id="GO:0042626">
    <property type="term" value="F:ATPase-coupled transmembrane transporter activity"/>
    <property type="evidence" value="ECO:0007669"/>
    <property type="project" value="TreeGrafter"/>
</dbReference>
<dbReference type="InterPro" id="IPR015856">
    <property type="entry name" value="ABC_transpr_CbiO/EcfA_su"/>
</dbReference>
<comment type="caution">
    <text evidence="10">The sequence shown here is derived from an EMBL/GenBank/DDBJ whole genome shotgun (WGS) entry which is preliminary data.</text>
</comment>
<dbReference type="AlphaFoldDB" id="A0A3R9YWR9"/>
<dbReference type="PROSITE" id="PS50893">
    <property type="entry name" value="ABC_TRANSPORTER_2"/>
    <property type="match status" value="2"/>
</dbReference>
<dbReference type="PROSITE" id="PS00211">
    <property type="entry name" value="ABC_TRANSPORTER_1"/>
    <property type="match status" value="1"/>
</dbReference>
<name>A0A3R9YWR9_9ENTE</name>
<dbReference type="SMART" id="SM00382">
    <property type="entry name" value="AAA"/>
    <property type="match status" value="2"/>
</dbReference>
<dbReference type="PANTHER" id="PTHR43553">
    <property type="entry name" value="HEAVY METAL TRANSPORTER"/>
    <property type="match status" value="1"/>
</dbReference>
<comment type="subcellular location">
    <subcellularLocation>
        <location evidence="1">Cell membrane</location>
        <topology evidence="1">Peripheral membrane protein</topology>
    </subcellularLocation>
</comment>
<organism evidence="10 11">
    <name type="scientific">Vagococcus humatus</name>
    <dbReference type="NCBI Taxonomy" id="1889241"/>
    <lineage>
        <taxon>Bacteria</taxon>
        <taxon>Bacillati</taxon>
        <taxon>Bacillota</taxon>
        <taxon>Bacilli</taxon>
        <taxon>Lactobacillales</taxon>
        <taxon>Enterococcaceae</taxon>
        <taxon>Vagococcus</taxon>
    </lineage>
</organism>
<dbReference type="Pfam" id="PF00005">
    <property type="entry name" value="ABC_tran"/>
    <property type="match status" value="2"/>
</dbReference>
<dbReference type="InterPro" id="IPR003439">
    <property type="entry name" value="ABC_transporter-like_ATP-bd"/>
</dbReference>
<keyword evidence="3" id="KW-0813">Transport</keyword>
<dbReference type="NCBIfam" id="NF010167">
    <property type="entry name" value="PRK13648.1"/>
    <property type="match status" value="2"/>
</dbReference>
<dbReference type="GO" id="GO:0043190">
    <property type="term" value="C:ATP-binding cassette (ABC) transporter complex"/>
    <property type="evidence" value="ECO:0007669"/>
    <property type="project" value="TreeGrafter"/>
</dbReference>
<gene>
    <name evidence="10" type="ORF">C7P63_07020</name>
</gene>
<dbReference type="Proteomes" id="UP000277864">
    <property type="component" value="Unassembled WGS sequence"/>
</dbReference>
<feature type="domain" description="ABC transporter" evidence="9">
    <location>
        <begin position="297"/>
        <end position="539"/>
    </location>
</feature>
<comment type="similarity">
    <text evidence="2">Belongs to the ABC transporter superfamily.</text>
</comment>
<dbReference type="Gene3D" id="3.40.50.300">
    <property type="entry name" value="P-loop containing nucleotide triphosphate hydrolases"/>
    <property type="match status" value="2"/>
</dbReference>
<evidence type="ECO:0000256" key="6">
    <source>
        <dbReference type="ARBA" id="ARBA00022840"/>
    </source>
</evidence>
<keyword evidence="11" id="KW-1185">Reference proteome</keyword>
<evidence type="ECO:0000256" key="7">
    <source>
        <dbReference type="ARBA" id="ARBA00022967"/>
    </source>
</evidence>
<dbReference type="InterPro" id="IPR050095">
    <property type="entry name" value="ECF_ABC_transporter_ATP-bd"/>
</dbReference>
<keyword evidence="8" id="KW-0472">Membrane</keyword>
<proteinExistence type="inferred from homology"/>
<dbReference type="InterPro" id="IPR003593">
    <property type="entry name" value="AAA+_ATPase"/>
</dbReference>
<evidence type="ECO:0000256" key="3">
    <source>
        <dbReference type="ARBA" id="ARBA00022448"/>
    </source>
</evidence>
<dbReference type="OrthoDB" id="501320at2"/>
<keyword evidence="5" id="KW-0547">Nucleotide-binding</keyword>
<keyword evidence="6 10" id="KW-0067">ATP-binding</keyword>
<evidence type="ECO:0000256" key="4">
    <source>
        <dbReference type="ARBA" id="ARBA00022475"/>
    </source>
</evidence>
<sequence length="564" mass="63362">MNLLEVKQFYFSYPNQSTPILKDVNFSIETGSFNVLFGKSGSGKTTLLQHLKPQLAPVGQTQGEILFLGKSVKELSLRTQSQDIGYVLQNPDNQLVTDKVWHELAFGLENLGYDTETIRLRVAEMASYFGIHNWFDKNVAELSGGQKQILNLASVMVLNPKLLILDEPTSQLDPIAAKDFLETIYKINQDIGTTIVMTEHRLQEVFPIADQVLLLEKNKPLIHGTPKEVGQILRETKGDMFLAMPIPMQIAASVEKQGTDLPLTVRTGRAWLDSLDLKEKLIEEISPVTSDSKKIVLEAKDVWFRYEQMSQDVIKDLSLKIYQGEFFGLVGGNGTGKSTALSLLGGIRQPYRGKIKVAGQSIQKYDGQALYQNLLGVLPQNPQNLFIKDTVLEDLYEVVGGMEDKDLPYYAISMTKKQMVEGISNLTHLTHLWQQHPYDLSGGEQQRLALAKILLLRPTILLLDEPTKGLDDFYKEELGQILQQLNGQGITIVMVSHDIEFVANYAHRCGLFFNGNLVSIQPTREFFAGNQFYTTTANRMARQYFPNGITLKDVVGCINHQKSF</sequence>